<feature type="transmembrane region" description="Helical" evidence="16 17">
    <location>
        <begin position="511"/>
        <end position="532"/>
    </location>
</feature>
<sequence length="1258" mass="142690">MGKRKQLKDPEELQDAPARKNGQHEEDESSDEEVDMLDVDFEWFDPQPEVDFHGLKTLVRQLFDVDAQLFNLSELVDLILSQPTLGSTVKTEGNESDPYAFLTVLNLHEHREKQVIKDLTAYVLQSEPQDSGTSTLSDLLSPNSNAQVGLILTERVINMPAEIVPPMYTMLLEEMQWAIEDKEPYEFSHYLILSKTYQEIESSLEEGSSRPSKKQKNNNSTAETFYFHSEDEVLHKHAITYWNYDYSKQGDEGASDSKRAFQEAGIKPTGHAILIDGAQFETAVKTVEDSSVPNNELRERLQHRPASPQNVGSEDIAQKVVKEMNNEEMESNKDDKTKKTFGRTPNGTIFTVPQTHDMVSQLLSPTQPKNISDLFVLAVLASLILTLYLLPKSLRVPVFAVIFLFWRACYNAGIGYLLHVQSHHRRLVAWAKRSLIFDPPSTGKNPHPQLYKLIKREMETKIPKDYKFEDAPIEYNTWLLFRRVVDLVLMCDFVSYSLFAIACGGKPAGEGIVMTASRWFAGLLLVLFNLWVKLDAHRVVKDYAWYWGDFFYLIDQELTFDGVFEMAPHPMYSVGYAGYYGISLMAASYKVLFISIIAHAAQFVFLALVENPHIEKTYSAPPPPRKRVESGKEEERPTSRESDAGHVNGGPPLASTLQPSPVHHLLGLQNLDFHRITDTSVVLLQVYLLLLTLLTPSTPFYRAFFVVNAVVWRLWYSLGIGYILDRQSKKKKWTRHYIKYGESTEEAWRQWKGLYHLSMTMSAASFVAAAWKTYALPADWEYGTALLRHVMGAALIALHIWTAVSVYESLGEFGWFFGDFFFDHAPKLTYSGIYRFLNNPDRVLGLAGVWGFAIITWSKSVFFLALLSHMLTLAFIQLVERPHMQKLYGQSLRQDSGLSRSLRRSLPTPLKQWQGSVDRVLGETVDFVEEFIESARPKLAAGVDTLVRDSTAIFKHYPGRISITRLAPDLAGFDPKDYSVEITGIPSSAVAELDKRSGREGERARRPAERTSPFKPLMFEYGAPIRVKWTAPLNHSKKDWIGLYMVADNASRDVTRVSSQGRWVATNLNEYDSVHADDGILISDQLVSRIDGKDHAKNFLSGEMEFSGDKLWWTTGVFEFRYHHDGKHNVMAISLPFDIRIGRFDEDDVEVDENGLIRGAVEQALLPVVQNCFDRDPEIAPSSVDEHFGSLVERDGKFAKRVVFAVHQMFGIEFAPEVVQADGSVKNLAWRICNAKKVLAPYSMSPSKGNTTPDRPKY</sequence>
<feature type="transmembrane region" description="Helical" evidence="16 17">
    <location>
        <begin position="700"/>
        <end position="724"/>
    </location>
</feature>
<keyword evidence="14 16" id="KW-1208">Phospholipid metabolism</keyword>
<evidence type="ECO:0000256" key="1">
    <source>
        <dbReference type="ARBA" id="ARBA00004127"/>
    </source>
</evidence>
<evidence type="ECO:0000256" key="14">
    <source>
        <dbReference type="ARBA" id="ARBA00023264"/>
    </source>
</evidence>
<comment type="pathway">
    <text evidence="3">Lipid metabolism.</text>
</comment>
<dbReference type="Pfam" id="PF13862">
    <property type="entry name" value="BCCIP"/>
    <property type="match status" value="1"/>
</dbReference>
<dbReference type="GO" id="GO:0004608">
    <property type="term" value="F:phosphatidylethanolamine N-methyltransferase activity"/>
    <property type="evidence" value="ECO:0007669"/>
    <property type="project" value="UniProtKB-UniRule"/>
</dbReference>
<dbReference type="Proteomes" id="UP000799429">
    <property type="component" value="Unassembled WGS sequence"/>
</dbReference>
<feature type="transmembrane region" description="Helical" evidence="16 17">
    <location>
        <begin position="786"/>
        <end position="807"/>
    </location>
</feature>
<dbReference type="GO" id="GO:0005789">
    <property type="term" value="C:endoplasmic reticulum membrane"/>
    <property type="evidence" value="ECO:0007669"/>
    <property type="project" value="UniProtKB-SubCell"/>
</dbReference>
<feature type="transmembrane region" description="Helical" evidence="16 17">
    <location>
        <begin position="754"/>
        <end position="774"/>
    </location>
</feature>
<feature type="transmembrane region" description="Helical" evidence="16 17">
    <location>
        <begin position="843"/>
        <end position="876"/>
    </location>
</feature>
<dbReference type="PANTHER" id="PTHR32138:SF0">
    <property type="entry name" value="PHOSPHATIDYLETHANOLAMINE N-METHYLTRANSFERASE"/>
    <property type="match status" value="1"/>
</dbReference>
<keyword evidence="10 16" id="KW-1133">Transmembrane helix</keyword>
<dbReference type="InterPro" id="IPR016219">
    <property type="entry name" value="Phosphatid-EA_MeTrfase_fun"/>
</dbReference>
<evidence type="ECO:0000256" key="16">
    <source>
        <dbReference type="HAMAP-Rule" id="MF_03217"/>
    </source>
</evidence>
<name>A0A9P4S9Y9_9PEZI</name>
<protein>
    <recommendedName>
        <fullName evidence="16 17">Phosphatidylethanolamine N-methyltransferase</fullName>
        <shortName evidence="16">PE methyltransferase</shortName>
        <shortName evidence="16 17">PEAMT</shortName>
        <shortName evidence="16">PEMT</shortName>
        <ecNumber evidence="16 17">2.1.1.17</ecNumber>
    </recommendedName>
</protein>
<feature type="compositionally biased region" description="Basic and acidic residues" evidence="18">
    <location>
        <begin position="326"/>
        <end position="338"/>
    </location>
</feature>
<feature type="region of interest" description="Disordered" evidence="18">
    <location>
        <begin position="326"/>
        <end position="346"/>
    </location>
</feature>
<comment type="pathway">
    <text evidence="2 16 17">Phospholipid metabolism; phosphatidylcholine biosynthesis.</text>
</comment>
<reference evidence="19" key="1">
    <citation type="journal article" date="2020" name="Stud. Mycol.">
        <title>101 Dothideomycetes genomes: a test case for predicting lifestyles and emergence of pathogens.</title>
        <authorList>
            <person name="Haridas S."/>
            <person name="Albert R."/>
            <person name="Binder M."/>
            <person name="Bloem J."/>
            <person name="Labutti K."/>
            <person name="Salamov A."/>
            <person name="Andreopoulos B."/>
            <person name="Baker S."/>
            <person name="Barry K."/>
            <person name="Bills G."/>
            <person name="Bluhm B."/>
            <person name="Cannon C."/>
            <person name="Castanera R."/>
            <person name="Culley D."/>
            <person name="Daum C."/>
            <person name="Ezra D."/>
            <person name="Gonzalez J."/>
            <person name="Henrissat B."/>
            <person name="Kuo A."/>
            <person name="Liang C."/>
            <person name="Lipzen A."/>
            <person name="Lutzoni F."/>
            <person name="Magnuson J."/>
            <person name="Mondo S."/>
            <person name="Nolan M."/>
            <person name="Ohm R."/>
            <person name="Pangilinan J."/>
            <person name="Park H.-J."/>
            <person name="Ramirez L."/>
            <person name="Alfaro M."/>
            <person name="Sun H."/>
            <person name="Tritt A."/>
            <person name="Yoshinaga Y."/>
            <person name="Zwiers L.-H."/>
            <person name="Turgeon B."/>
            <person name="Goodwin S."/>
            <person name="Spatafora J."/>
            <person name="Crous P."/>
            <person name="Grigoriev I."/>
        </authorList>
    </citation>
    <scope>NUCLEOTIDE SEQUENCE</scope>
    <source>
        <strain evidence="19">CBS 101060</strain>
    </source>
</reference>
<gene>
    <name evidence="19" type="ORF">M501DRAFT_1016818</name>
</gene>
<feature type="transmembrane region" description="Helical" evidence="16 17">
    <location>
        <begin position="371"/>
        <end position="390"/>
    </location>
</feature>
<feature type="region of interest" description="Disordered" evidence="18">
    <location>
        <begin position="1"/>
        <end position="33"/>
    </location>
</feature>
<evidence type="ECO:0000256" key="7">
    <source>
        <dbReference type="ARBA" id="ARBA00022691"/>
    </source>
</evidence>
<evidence type="ECO:0000256" key="3">
    <source>
        <dbReference type="ARBA" id="ARBA00005189"/>
    </source>
</evidence>
<keyword evidence="13 16" id="KW-0594">Phospholipid biosynthesis</keyword>
<evidence type="ECO:0000256" key="10">
    <source>
        <dbReference type="ARBA" id="ARBA00022989"/>
    </source>
</evidence>
<keyword evidence="8 16" id="KW-0812">Transmembrane</keyword>
<evidence type="ECO:0000256" key="18">
    <source>
        <dbReference type="SAM" id="MobiDB-lite"/>
    </source>
</evidence>
<comment type="function">
    <text evidence="15 16 17">Catalyzes the first step of the methylation pathway of phosphatidylcholine biosynthesis, the SAM-dependent methylation of phosphatidylethanolamine (PE) to phosphatidylmonomethylethanolamine (PMME).</text>
</comment>
<dbReference type="InterPro" id="IPR025602">
    <property type="entry name" value="BCP1_family"/>
</dbReference>
<comment type="subcellular location">
    <subcellularLocation>
        <location evidence="1">Endomembrane system</location>
        <topology evidence="1">Multi-pass membrane protein</topology>
    </subcellularLocation>
    <subcellularLocation>
        <location evidence="16 17">Endoplasmic reticulum membrane</location>
        <topology evidence="16 17">Multi-pass membrane protein</topology>
    </subcellularLocation>
</comment>
<evidence type="ECO:0000313" key="20">
    <source>
        <dbReference type="Proteomes" id="UP000799429"/>
    </source>
</evidence>
<evidence type="ECO:0000256" key="5">
    <source>
        <dbReference type="ARBA" id="ARBA00022603"/>
    </source>
</evidence>
<evidence type="ECO:0000256" key="17">
    <source>
        <dbReference type="RuleBase" id="RU361122"/>
    </source>
</evidence>
<dbReference type="InterPro" id="IPR007318">
    <property type="entry name" value="Phopholipid_MeTrfase"/>
</dbReference>
<keyword evidence="11 16" id="KW-0443">Lipid metabolism</keyword>
<feature type="transmembrane region" description="Helical" evidence="16 17">
    <location>
        <begin position="396"/>
        <end position="418"/>
    </location>
</feature>
<dbReference type="EMBL" id="MU006096">
    <property type="protein sequence ID" value="KAF2838731.1"/>
    <property type="molecule type" value="Genomic_DNA"/>
</dbReference>
<dbReference type="HAMAP" id="MF_03217">
    <property type="entry name" value="PEMT"/>
    <property type="match status" value="1"/>
</dbReference>
<evidence type="ECO:0000256" key="15">
    <source>
        <dbReference type="ARBA" id="ARBA00057332"/>
    </source>
</evidence>
<feature type="transmembrane region" description="Helical" evidence="16 17">
    <location>
        <begin position="484"/>
        <end position="505"/>
    </location>
</feature>
<comment type="caution">
    <text evidence="16 17">Lacks conserved residue(s) required for the propagation of feature annotation.</text>
</comment>
<feature type="region of interest" description="Disordered" evidence="18">
    <location>
        <begin position="618"/>
        <end position="651"/>
    </location>
</feature>
<keyword evidence="9 16" id="KW-0256">Endoplasmic reticulum</keyword>
<keyword evidence="20" id="KW-1185">Reference proteome</keyword>
<evidence type="ECO:0000256" key="4">
    <source>
        <dbReference type="ARBA" id="ARBA00022516"/>
    </source>
</evidence>
<dbReference type="EC" id="2.1.1.17" evidence="16 17"/>
<feature type="compositionally biased region" description="Basic and acidic residues" evidence="18">
    <location>
        <begin position="626"/>
        <end position="644"/>
    </location>
</feature>
<evidence type="ECO:0000256" key="13">
    <source>
        <dbReference type="ARBA" id="ARBA00023209"/>
    </source>
</evidence>
<evidence type="ECO:0000256" key="2">
    <source>
        <dbReference type="ARBA" id="ARBA00004969"/>
    </source>
</evidence>
<keyword evidence="6 16" id="KW-0808">Transferase</keyword>
<dbReference type="GO" id="GO:0032259">
    <property type="term" value="P:methylation"/>
    <property type="evidence" value="ECO:0007669"/>
    <property type="project" value="UniProtKB-KW"/>
</dbReference>
<evidence type="ECO:0000256" key="6">
    <source>
        <dbReference type="ARBA" id="ARBA00022679"/>
    </source>
</evidence>
<comment type="caution">
    <text evidence="19">The sequence shown here is derived from an EMBL/GenBank/DDBJ whole genome shotgun (WGS) entry which is preliminary data.</text>
</comment>
<comment type="similarity">
    <text evidence="16 17">Belongs to the class VI-like SAM-binding methyltransferase superfamily. CHO2 family.</text>
</comment>
<keyword evidence="5 16" id="KW-0489">Methyltransferase</keyword>
<keyword evidence="7 16" id="KW-0949">S-adenosyl-L-methionine</keyword>
<organism evidence="19 20">
    <name type="scientific">Patellaria atrata CBS 101060</name>
    <dbReference type="NCBI Taxonomy" id="1346257"/>
    <lineage>
        <taxon>Eukaryota</taxon>
        <taxon>Fungi</taxon>
        <taxon>Dikarya</taxon>
        <taxon>Ascomycota</taxon>
        <taxon>Pezizomycotina</taxon>
        <taxon>Dothideomycetes</taxon>
        <taxon>Dothideomycetes incertae sedis</taxon>
        <taxon>Patellariales</taxon>
        <taxon>Patellariaceae</taxon>
        <taxon>Patellaria</taxon>
    </lineage>
</organism>
<dbReference type="GO" id="GO:0006656">
    <property type="term" value="P:phosphatidylcholine biosynthetic process"/>
    <property type="evidence" value="ECO:0007669"/>
    <property type="project" value="UniProtKB-UniRule"/>
</dbReference>
<dbReference type="AlphaFoldDB" id="A0A9P4S9Y9"/>
<accession>A0A9P4S9Y9</accession>
<evidence type="ECO:0000256" key="12">
    <source>
        <dbReference type="ARBA" id="ARBA00023136"/>
    </source>
</evidence>
<keyword evidence="4 16" id="KW-0444">Lipid biosynthesis</keyword>
<dbReference type="PROSITE" id="PS51598">
    <property type="entry name" value="SAM_CHO2"/>
    <property type="match status" value="1"/>
</dbReference>
<comment type="catalytic activity">
    <reaction evidence="16 17">
        <text>a 1,2-diacyl-sn-glycero-3-phosphoethanolamine + S-adenosyl-L-methionine = a 1,2-diacyl-sn-glycero-3-phospho-N-methylethanolamine + S-adenosyl-L-homocysteine + H(+)</text>
        <dbReference type="Rhea" id="RHEA:11164"/>
        <dbReference type="ChEBI" id="CHEBI:15378"/>
        <dbReference type="ChEBI" id="CHEBI:57856"/>
        <dbReference type="ChEBI" id="CHEBI:59789"/>
        <dbReference type="ChEBI" id="CHEBI:64573"/>
        <dbReference type="ChEBI" id="CHEBI:64612"/>
        <dbReference type="EC" id="2.1.1.17"/>
    </reaction>
</comment>
<evidence type="ECO:0000256" key="8">
    <source>
        <dbReference type="ARBA" id="ARBA00022692"/>
    </source>
</evidence>
<dbReference type="Pfam" id="PF04191">
    <property type="entry name" value="PEMT"/>
    <property type="match status" value="2"/>
</dbReference>
<dbReference type="FunFam" id="2.60.40.2840:FF:000006">
    <property type="entry name" value="Phosphatidylethanolamine N-methyltransferase"/>
    <property type="match status" value="1"/>
</dbReference>
<evidence type="ECO:0000256" key="9">
    <source>
        <dbReference type="ARBA" id="ARBA00022824"/>
    </source>
</evidence>
<dbReference type="OrthoDB" id="4583at2759"/>
<evidence type="ECO:0000256" key="11">
    <source>
        <dbReference type="ARBA" id="ARBA00023098"/>
    </source>
</evidence>
<evidence type="ECO:0000313" key="19">
    <source>
        <dbReference type="EMBL" id="KAF2838731.1"/>
    </source>
</evidence>
<proteinExistence type="inferred from homology"/>
<dbReference type="PANTHER" id="PTHR32138">
    <property type="entry name" value="PHOSPHATIDYLETHANOLAMINE N-METHYLTRANSFERASE"/>
    <property type="match status" value="1"/>
</dbReference>
<keyword evidence="12 16" id="KW-0472">Membrane</keyword>